<comment type="caution">
    <text evidence="2">The sequence shown here is derived from an EMBL/GenBank/DDBJ whole genome shotgun (WGS) entry which is preliminary data.</text>
</comment>
<organism evidence="2 3">
    <name type="scientific">Cymbomonas tetramitiformis</name>
    <dbReference type="NCBI Taxonomy" id="36881"/>
    <lineage>
        <taxon>Eukaryota</taxon>
        <taxon>Viridiplantae</taxon>
        <taxon>Chlorophyta</taxon>
        <taxon>Pyramimonadophyceae</taxon>
        <taxon>Pyramimonadales</taxon>
        <taxon>Pyramimonadaceae</taxon>
        <taxon>Cymbomonas</taxon>
    </lineage>
</organism>
<evidence type="ECO:0000256" key="1">
    <source>
        <dbReference type="SAM" id="MobiDB-lite"/>
    </source>
</evidence>
<sequence length="1489" mass="168754">MAVVRARCAEARQVETFGECTAREQEAVGLLDRRVQALWDAAQRRLGQLEDRAEVWEERSHARLGEMSRAVAAEQECLSDAQAREEAQQQVACEKAAEAQEQLGLLKQCLLRRGNVAACCLQRYVRGTLARHLLAGWRRHAAVKTWGNRMSGRMLVVLAGRRASMVLQLWADSAALKLRRKQLMKRVLLALTERFAVVALWKWHGCTQRVRWAGRQTAVREARRRLFLAARAIKVWQEAVAEHLEASLQQSAVQWQEVAERLAGRGAVQASSRQVLQAWVQIAALKHRLGRTMRRALLALTDRCAAVALREWHGCTQHVRWAGRQTAVREARRRLFLAARAIKVWQDAVAEHLEASLQQSAVQWQEVAERLAGRGAVQASSRHVLQAWAQVAALKHRLGRTMRRALLALTDRCAAVALREWHGCTQHVRWAGRQTAVREARRRLFLAVRAIKVWQEAVAMRERMQELQERAHLEASLQQSAVQWREVAERLAGRGAVQASSRHVLQAWAQVAALKHRLGRTMRRALLALTDRCAAVALREWHGCTQRVRWAGRQTAVREARRRLFLAARAIKVWQEAVAMRERMQELQERAHQKDAVQQSAVQWQEVAERLAGRSFTSGGQRIGLVLRWWQGYTCHAVWRRCCTRRCIARRQWATLQTALLALWDICHERRTEEAALRGKVRRLKASQCRRCVGAWAQHAVLARQRRRCLLSLERMAEQKARAGLRRQGDEAFRQWRAWTGGRTHRRSAAAGLVVRNVRRRVKRVLAAWRGRTMARGARRQLVHHGLVRRTWRALTGSFTCWGARCARRRALCSGMAVLREVRTQKLMRRAVLTWHEAWMVAAAWTCTLAHRRECLERLMLRRIVAAWSSWCRGGVLLRGDAPRDSPVLVCGADRWWEQRLAGAALSAWRWRVAGAQAEQDAVLGGALRHMRAMLVEWRIAARVRARGRCAASARAWRDAQRVLGAWRQAQGVLSVHHALLTRAQRRRAARGRRTVLRGWAEAYGKARRARRLARLGARRRLEAVGRSWLAALWWRVERSQLIIAAQRRSRRRWRQAVLRAWRRAVEAPPAHISSQDCSDAGGRAREASTFRMRAAFCALAQHREASLVALKADVAGGRVAAALMRRARRWQQSRVVAAWRHWVDCARLAVRTAAAAQWGVRQRVQVLQRVWKRWEGGRRLAAKEHAKRRRLRMRLVFAEWRHVAGGALIRRQLAQSVLGSTPKYAVIRAMGRLLELLGDSPLMDRTPQDALWALVGVVGRQLYQMRQPGKETLHSVAVELDKLLVEDLVTYGDDTCDQSEATEEGAFSDMQAALGPWAVAGGHAAHFGAEAPTEDDRRELRERSYGLTGISRPDKTEVGTSKMIYTHGVESAHSIPITSRRAVAPAAPGHHDNQAAPGHHDNQAHRWQGVADTEMASMRMPVSSGILGDGSRLHGLLSNLASTLRSEDVSVGAASRGHSAAHQDPGSTAGRNPIRTNLHSPLQPRRMF</sequence>
<keyword evidence="3" id="KW-1185">Reference proteome</keyword>
<dbReference type="Proteomes" id="UP001190700">
    <property type="component" value="Unassembled WGS sequence"/>
</dbReference>
<accession>A0AAE0FTH0</accession>
<protein>
    <submittedName>
        <fullName evidence="2">Uncharacterized protein</fullName>
    </submittedName>
</protein>
<dbReference type="EMBL" id="LGRX02014257">
    <property type="protein sequence ID" value="KAK3264936.1"/>
    <property type="molecule type" value="Genomic_DNA"/>
</dbReference>
<feature type="compositionally biased region" description="Polar residues" evidence="1">
    <location>
        <begin position="1466"/>
        <end position="1481"/>
    </location>
</feature>
<reference evidence="2 3" key="1">
    <citation type="journal article" date="2015" name="Genome Biol. Evol.">
        <title>Comparative Genomics of a Bacterivorous Green Alga Reveals Evolutionary Causalities and Consequences of Phago-Mixotrophic Mode of Nutrition.</title>
        <authorList>
            <person name="Burns J.A."/>
            <person name="Paasch A."/>
            <person name="Narechania A."/>
            <person name="Kim E."/>
        </authorList>
    </citation>
    <scope>NUCLEOTIDE SEQUENCE [LARGE SCALE GENOMIC DNA]</scope>
    <source>
        <strain evidence="2 3">PLY_AMNH</strain>
    </source>
</reference>
<evidence type="ECO:0000313" key="2">
    <source>
        <dbReference type="EMBL" id="KAK3264936.1"/>
    </source>
</evidence>
<proteinExistence type="predicted"/>
<evidence type="ECO:0000313" key="3">
    <source>
        <dbReference type="Proteomes" id="UP001190700"/>
    </source>
</evidence>
<name>A0AAE0FTH0_9CHLO</name>
<gene>
    <name evidence="2" type="ORF">CYMTET_26354</name>
</gene>
<feature type="region of interest" description="Disordered" evidence="1">
    <location>
        <begin position="1452"/>
        <end position="1489"/>
    </location>
</feature>